<feature type="site" description="Transition state stabilizer" evidence="13">
    <location>
        <position position="72"/>
    </location>
</feature>
<dbReference type="PRINTS" id="PR00458">
    <property type="entry name" value="PEROXIDASE"/>
</dbReference>
<dbReference type="InterPro" id="IPR024589">
    <property type="entry name" value="Ligninase_C"/>
</dbReference>
<evidence type="ECO:0000256" key="8">
    <source>
        <dbReference type="ARBA" id="ARBA00023157"/>
    </source>
</evidence>
<keyword evidence="12 15" id="KW-0106">Calcium</keyword>
<keyword evidence="3 12" id="KW-0349">Heme</keyword>
<dbReference type="GO" id="GO:0020037">
    <property type="term" value="F:heme binding"/>
    <property type="evidence" value="ECO:0007669"/>
    <property type="project" value="UniProtKB-UniRule"/>
</dbReference>
<proteinExistence type="inferred from homology"/>
<evidence type="ECO:0000256" key="9">
    <source>
        <dbReference type="ARBA" id="ARBA00023180"/>
    </source>
</evidence>
<sequence>MAFKQLLVALSVALTLQVARGAPNLEKRVACPDGVHTASNAACCAWFPVLDDIQANMFHGAQCAAEAHESLRLVFHDSIAISPKMQAQGKFGGGGADGSIVIFDQIETAYHPNIGLDEVVAMQKPFIAKHGVTPGDFIAFAGAVAVSNCPGAPQMQFFLGRPPATQAAPDGLVPEPFHTIDQILARMLDAGEFDEIETVWLLSAHSIAAANDVDPTLNGLPFDSTPGVFDSQFFVETQLRGTAFPGKSGIQGTVMSPLKGEMRLQTDHLLARDSRTACEWQSFVNNQSKLQDDFQFIFTALSTLGHDMNAMIDCSEVIPAPKPFTAGPSFFPAGKTHADIEQACASTPFPTLITAPGPSASVARVPPPPAH</sequence>
<keyword evidence="8 14" id="KW-1015">Disulfide bond</keyword>
<dbReference type="GO" id="GO:0046274">
    <property type="term" value="P:lignin catabolic process"/>
    <property type="evidence" value="ECO:0007669"/>
    <property type="project" value="UniProtKB-KW"/>
</dbReference>
<dbReference type="InterPro" id="IPR044831">
    <property type="entry name" value="Ccp1-like"/>
</dbReference>
<protein>
    <recommendedName>
        <fullName evidence="15">Peroxidase</fullName>
        <ecNumber evidence="15">1.11.1.-</ecNumber>
    </recommendedName>
</protein>
<keyword evidence="10" id="KW-0439">Lignin degradation</keyword>
<organism evidence="17 18">
    <name type="scientific">Phanerochaete sordida</name>
    <dbReference type="NCBI Taxonomy" id="48140"/>
    <lineage>
        <taxon>Eukaryota</taxon>
        <taxon>Fungi</taxon>
        <taxon>Dikarya</taxon>
        <taxon>Basidiomycota</taxon>
        <taxon>Agaricomycotina</taxon>
        <taxon>Agaricomycetes</taxon>
        <taxon>Polyporales</taxon>
        <taxon>Phanerochaetaceae</taxon>
        <taxon>Phanerochaete</taxon>
    </lineage>
</organism>
<dbReference type="PROSITE" id="PS50873">
    <property type="entry name" value="PEROXIDASE_4"/>
    <property type="match status" value="1"/>
</dbReference>
<dbReference type="PROSITE" id="PS00436">
    <property type="entry name" value="PEROXIDASE_2"/>
    <property type="match status" value="1"/>
</dbReference>
<feature type="signal peptide" evidence="15">
    <location>
        <begin position="1"/>
        <end position="21"/>
    </location>
</feature>
<dbReference type="GO" id="GO:0000302">
    <property type="term" value="P:response to reactive oxygen species"/>
    <property type="evidence" value="ECO:0007669"/>
    <property type="project" value="TreeGrafter"/>
</dbReference>
<evidence type="ECO:0000256" key="4">
    <source>
        <dbReference type="ARBA" id="ARBA00022723"/>
    </source>
</evidence>
<keyword evidence="18" id="KW-1185">Reference proteome</keyword>
<evidence type="ECO:0000256" key="11">
    <source>
        <dbReference type="PIRSR" id="PIRSR601621-1"/>
    </source>
</evidence>
<feature type="binding site" evidence="12">
    <location>
        <position position="230"/>
    </location>
    <ligand>
        <name>Ca(2+)</name>
        <dbReference type="ChEBI" id="CHEBI:29108"/>
        <label>2</label>
    </ligand>
</feature>
<dbReference type="OrthoDB" id="2113341at2759"/>
<keyword evidence="6 15" id="KW-0560">Oxidoreductase</keyword>
<dbReference type="GO" id="GO:0004601">
    <property type="term" value="F:peroxidase activity"/>
    <property type="evidence" value="ECO:0007669"/>
    <property type="project" value="UniProtKB-KW"/>
</dbReference>
<keyword evidence="5 15" id="KW-0732">Signal</keyword>
<dbReference type="InterPro" id="IPR019794">
    <property type="entry name" value="Peroxidases_AS"/>
</dbReference>
<evidence type="ECO:0000256" key="5">
    <source>
        <dbReference type="ARBA" id="ARBA00022729"/>
    </source>
</evidence>
<dbReference type="Pfam" id="PF00141">
    <property type="entry name" value="peroxidase"/>
    <property type="match status" value="1"/>
</dbReference>
<evidence type="ECO:0000256" key="15">
    <source>
        <dbReference type="RuleBase" id="RU363051"/>
    </source>
</evidence>
<dbReference type="Gene3D" id="1.10.520.10">
    <property type="match status" value="1"/>
</dbReference>
<evidence type="ECO:0000256" key="6">
    <source>
        <dbReference type="ARBA" id="ARBA00023002"/>
    </source>
</evidence>
<comment type="cofactor">
    <cofactor evidence="12 15">
        <name>Ca(2+)</name>
        <dbReference type="ChEBI" id="CHEBI:29108"/>
    </cofactor>
    <text evidence="12 15">Binds 2 calcium ions per subunit.</text>
</comment>
<feature type="binding site" evidence="12">
    <location>
        <position position="223"/>
    </location>
    <ligand>
        <name>Ca(2+)</name>
        <dbReference type="ChEBI" id="CHEBI:29108"/>
        <label>2</label>
    </ligand>
</feature>
<evidence type="ECO:0000259" key="16">
    <source>
        <dbReference type="PROSITE" id="PS50873"/>
    </source>
</evidence>
<dbReference type="InterPro" id="IPR019793">
    <property type="entry name" value="Peroxidases_heam-ligand_BS"/>
</dbReference>
<feature type="binding site" evidence="12">
    <location>
        <position position="99"/>
    </location>
    <ligand>
        <name>Ca(2+)</name>
        <dbReference type="ChEBI" id="CHEBI:29108"/>
        <label>1</label>
    </ligand>
</feature>
<dbReference type="EC" id="1.11.1.-" evidence="15"/>
<keyword evidence="2 15" id="KW-0575">Peroxidase</keyword>
<keyword evidence="4 12" id="KW-0479">Metal-binding</keyword>
<comment type="similarity">
    <text evidence="1 15">Belongs to the peroxidase family. Ligninase subfamily.</text>
</comment>
<dbReference type="GO" id="GO:0046872">
    <property type="term" value="F:metal ion binding"/>
    <property type="evidence" value="ECO:0007669"/>
    <property type="project" value="UniProtKB-UniRule"/>
</dbReference>
<dbReference type="PANTHER" id="PTHR31356">
    <property type="entry name" value="THYLAKOID LUMENAL 29 KDA PROTEIN, CHLOROPLASTIC-RELATED"/>
    <property type="match status" value="1"/>
</dbReference>
<dbReference type="InterPro" id="IPR010255">
    <property type="entry name" value="Haem_peroxidase_sf"/>
</dbReference>
<dbReference type="InterPro" id="IPR001621">
    <property type="entry name" value="Ligninase"/>
</dbReference>
<evidence type="ECO:0000256" key="7">
    <source>
        <dbReference type="ARBA" id="ARBA00023004"/>
    </source>
</evidence>
<feature type="binding site" evidence="12">
    <location>
        <position position="225"/>
    </location>
    <ligand>
        <name>Ca(2+)</name>
        <dbReference type="ChEBI" id="CHEBI:29108"/>
        <label>2</label>
    </ligand>
</feature>
<feature type="binding site" evidence="12">
    <location>
        <position position="206"/>
    </location>
    <ligand>
        <name>Ca(2+)</name>
        <dbReference type="ChEBI" id="CHEBI:29108"/>
        <label>2</label>
    </ligand>
</feature>
<feature type="binding site" evidence="12">
    <location>
        <position position="95"/>
    </location>
    <ligand>
        <name>Ca(2+)</name>
        <dbReference type="ChEBI" id="CHEBI:29108"/>
        <label>1</label>
    </ligand>
</feature>
<name>A0A9P3LA56_9APHY</name>
<keyword evidence="9" id="KW-0325">Glycoprotein</keyword>
<feature type="disulfide bond" evidence="14">
    <location>
        <begin position="63"/>
        <end position="149"/>
    </location>
</feature>
<dbReference type="GO" id="GO:0034599">
    <property type="term" value="P:cellular response to oxidative stress"/>
    <property type="evidence" value="ECO:0007669"/>
    <property type="project" value="InterPro"/>
</dbReference>
<dbReference type="PANTHER" id="PTHR31356:SF66">
    <property type="entry name" value="CATALASE-PEROXIDASE"/>
    <property type="match status" value="1"/>
</dbReference>
<feature type="domain" description="Plant heme peroxidase family profile" evidence="16">
    <location>
        <begin position="132"/>
        <end position="318"/>
    </location>
</feature>
<evidence type="ECO:0000256" key="3">
    <source>
        <dbReference type="ARBA" id="ARBA00022617"/>
    </source>
</evidence>
<accession>A0A9P3LA56</accession>
<evidence type="ECO:0000256" key="2">
    <source>
        <dbReference type="ARBA" id="ARBA00022559"/>
    </source>
</evidence>
<feature type="disulfide bond" evidence="14">
    <location>
        <begin position="43"/>
        <end position="314"/>
    </location>
</feature>
<dbReference type="PROSITE" id="PS00435">
    <property type="entry name" value="PEROXIDASE_1"/>
    <property type="match status" value="1"/>
</dbReference>
<dbReference type="GO" id="GO:0042744">
    <property type="term" value="P:hydrogen peroxide catabolic process"/>
    <property type="evidence" value="ECO:0007669"/>
    <property type="project" value="TreeGrafter"/>
</dbReference>
<comment type="cofactor">
    <cofactor evidence="12">
        <name>heme b</name>
        <dbReference type="ChEBI" id="CHEBI:60344"/>
    </cofactor>
    <text evidence="12">Binds 1 heme b (iron(II)-protoporphyrin IX) group per subunit.</text>
</comment>
<gene>
    <name evidence="17" type="ORF">PsYK624_039030</name>
</gene>
<feature type="disulfide bond" evidence="14">
    <location>
        <begin position="278"/>
        <end position="344"/>
    </location>
</feature>
<feature type="binding site" evidence="12">
    <location>
        <position position="97"/>
    </location>
    <ligand>
        <name>Ca(2+)</name>
        <dbReference type="ChEBI" id="CHEBI:29108"/>
        <label>1</label>
    </ligand>
</feature>
<feature type="chain" id="PRO_5040533454" description="Peroxidase" evidence="15">
    <location>
        <begin position="22"/>
        <end position="371"/>
    </location>
</feature>
<dbReference type="AlphaFoldDB" id="A0A9P3LA56"/>
<evidence type="ECO:0000313" key="17">
    <source>
        <dbReference type="EMBL" id="GJE87820.1"/>
    </source>
</evidence>
<dbReference type="PRINTS" id="PR00462">
    <property type="entry name" value="LIGNINASE"/>
</dbReference>
<dbReference type="CDD" id="cd00692">
    <property type="entry name" value="ligninase"/>
    <property type="match status" value="1"/>
</dbReference>
<evidence type="ECO:0000256" key="10">
    <source>
        <dbReference type="ARBA" id="ARBA00023185"/>
    </source>
</evidence>
<evidence type="ECO:0000256" key="1">
    <source>
        <dbReference type="ARBA" id="ARBA00006089"/>
    </source>
</evidence>
<reference evidence="17 18" key="1">
    <citation type="submission" date="2021-08" db="EMBL/GenBank/DDBJ databases">
        <title>Draft Genome Sequence of Phanerochaete sordida strain YK-624.</title>
        <authorList>
            <person name="Mori T."/>
            <person name="Dohra H."/>
            <person name="Suzuki T."/>
            <person name="Kawagishi H."/>
            <person name="Hirai H."/>
        </authorList>
    </citation>
    <scope>NUCLEOTIDE SEQUENCE [LARGE SCALE GENOMIC DNA]</scope>
    <source>
        <strain evidence="17 18">YK-624</strain>
    </source>
</reference>
<dbReference type="Proteomes" id="UP000703269">
    <property type="component" value="Unassembled WGS sequence"/>
</dbReference>
<keyword evidence="7 12" id="KW-0408">Iron</keyword>
<evidence type="ECO:0000256" key="14">
    <source>
        <dbReference type="PIRSR" id="PIRSR601621-4"/>
    </source>
</evidence>
<feature type="disulfide bond" evidence="14">
    <location>
        <begin position="31"/>
        <end position="44"/>
    </location>
</feature>
<evidence type="ECO:0000256" key="12">
    <source>
        <dbReference type="PIRSR" id="PIRSR601621-2"/>
    </source>
</evidence>
<dbReference type="Gene3D" id="1.10.420.10">
    <property type="entry name" value="Peroxidase, domain 2"/>
    <property type="match status" value="1"/>
</dbReference>
<evidence type="ECO:0000313" key="18">
    <source>
        <dbReference type="Proteomes" id="UP000703269"/>
    </source>
</evidence>
<feature type="active site" description="Proton acceptor" evidence="11">
    <location>
        <position position="76"/>
    </location>
</feature>
<dbReference type="InterPro" id="IPR002016">
    <property type="entry name" value="Haem_peroxidase"/>
</dbReference>
<dbReference type="SUPFAM" id="SSF48113">
    <property type="entry name" value="Heme-dependent peroxidases"/>
    <property type="match status" value="1"/>
</dbReference>
<comment type="caution">
    <text evidence="17">The sequence shown here is derived from an EMBL/GenBank/DDBJ whole genome shotgun (WGS) entry which is preliminary data.</text>
</comment>
<dbReference type="EMBL" id="BPQB01000007">
    <property type="protein sequence ID" value="GJE87820.1"/>
    <property type="molecule type" value="Genomic_DNA"/>
</dbReference>
<dbReference type="Pfam" id="PF11895">
    <property type="entry name" value="Peroxidase_ext"/>
    <property type="match status" value="1"/>
</dbReference>
<evidence type="ECO:0000256" key="13">
    <source>
        <dbReference type="PIRSR" id="PIRSR601621-3"/>
    </source>
</evidence>
<feature type="binding site" evidence="12">
    <location>
        <position position="77"/>
    </location>
    <ligand>
        <name>Ca(2+)</name>
        <dbReference type="ChEBI" id="CHEBI:29108"/>
        <label>1</label>
    </ligand>
</feature>
<feature type="binding site" description="axial binding residue" evidence="12">
    <location>
        <position position="205"/>
    </location>
    <ligand>
        <name>heme b</name>
        <dbReference type="ChEBI" id="CHEBI:60344"/>
    </ligand>
    <ligandPart>
        <name>Fe</name>
        <dbReference type="ChEBI" id="CHEBI:18248"/>
    </ligandPart>
</feature>